<reference evidence="1" key="2">
    <citation type="journal article" date="2021" name="PeerJ">
        <title>Extensive microbial diversity within the chicken gut microbiome revealed by metagenomics and culture.</title>
        <authorList>
            <person name="Gilroy R."/>
            <person name="Ravi A."/>
            <person name="Getino M."/>
            <person name="Pursley I."/>
            <person name="Horton D.L."/>
            <person name="Alikhan N.F."/>
            <person name="Baker D."/>
            <person name="Gharbi K."/>
            <person name="Hall N."/>
            <person name="Watson M."/>
            <person name="Adriaenssens E.M."/>
            <person name="Foster-Nyarko E."/>
            <person name="Jarju S."/>
            <person name="Secka A."/>
            <person name="Antonio M."/>
            <person name="Oren A."/>
            <person name="Chaudhuri R.R."/>
            <person name="La Ragione R."/>
            <person name="Hildebrand F."/>
            <person name="Pallen M.J."/>
        </authorList>
    </citation>
    <scope>NUCLEOTIDE SEQUENCE</scope>
    <source>
        <strain evidence="1">2478</strain>
    </source>
</reference>
<dbReference type="SUPFAM" id="SSF50969">
    <property type="entry name" value="YVTN repeat-like/Quinoprotein amine dehydrogenase"/>
    <property type="match status" value="1"/>
</dbReference>
<proteinExistence type="predicted"/>
<name>A0A9D9IW84_9BACT</name>
<reference evidence="1" key="1">
    <citation type="submission" date="2020-10" db="EMBL/GenBank/DDBJ databases">
        <authorList>
            <person name="Gilroy R."/>
        </authorList>
    </citation>
    <scope>NUCLEOTIDE SEQUENCE</scope>
    <source>
        <strain evidence="1">2478</strain>
    </source>
</reference>
<protein>
    <submittedName>
        <fullName evidence="1">6-bladed beta-propeller</fullName>
    </submittedName>
</protein>
<dbReference type="AlphaFoldDB" id="A0A9D9IW84"/>
<gene>
    <name evidence="1" type="ORF">IAB80_10445</name>
</gene>
<dbReference type="PROSITE" id="PS51257">
    <property type="entry name" value="PROKAR_LIPOPROTEIN"/>
    <property type="match status" value="1"/>
</dbReference>
<dbReference type="Pfam" id="PF17170">
    <property type="entry name" value="DUF5128"/>
    <property type="match status" value="1"/>
</dbReference>
<accession>A0A9D9IW84</accession>
<sequence>MYNRILNIVLPLVAAAGLFSCRQTPVSEAEIVDVSKAVPGQVLISSFTSGVETVRLETSEDCMIGGIGIVRLTEDRIYIMDIMYRGIYIFDRKDGNHLASFKKQGRGPGEYIDISDFYIDQKEKTLEILDTGTGRIFIYDLQSLDFVSEITLPVHTRNVNKSGGIYYLDTGRFSNEVDGKRTNSGVIAFDPETGTLKPLFDVVRPEEEYRYFNIRGFSRNGAGQIFYSQAWDNTFYQIENLEAKPVMTVDPGNKGIPESIRTGTYEEQERFMQERRPGYMSFRLSYHEGDRSMITFSDRGKPLFYFLDGEEGQLADKIILDSIDGSPVMDPYSMTVVGDVFIVVWIPGESRTPDAAAFLDRLGVGQDDNPVLTLFKFKK</sequence>
<evidence type="ECO:0000313" key="1">
    <source>
        <dbReference type="EMBL" id="MBO8479289.1"/>
    </source>
</evidence>
<dbReference type="Gene3D" id="2.120.10.30">
    <property type="entry name" value="TolB, C-terminal domain"/>
    <property type="match status" value="1"/>
</dbReference>
<dbReference type="Proteomes" id="UP000823771">
    <property type="component" value="Unassembled WGS sequence"/>
</dbReference>
<organism evidence="1 2">
    <name type="scientific">Candidatus Cryptobacteroides excrementipullorum</name>
    <dbReference type="NCBI Taxonomy" id="2840761"/>
    <lineage>
        <taxon>Bacteria</taxon>
        <taxon>Pseudomonadati</taxon>
        <taxon>Bacteroidota</taxon>
        <taxon>Bacteroidia</taxon>
        <taxon>Bacteroidales</taxon>
        <taxon>Candidatus Cryptobacteroides</taxon>
    </lineage>
</organism>
<dbReference type="InterPro" id="IPR011044">
    <property type="entry name" value="Quino_amine_DH_bsu"/>
</dbReference>
<dbReference type="InterPro" id="IPR011042">
    <property type="entry name" value="6-blade_b-propeller_TolB-like"/>
</dbReference>
<dbReference type="EMBL" id="JADILZ010000102">
    <property type="protein sequence ID" value="MBO8479289.1"/>
    <property type="molecule type" value="Genomic_DNA"/>
</dbReference>
<comment type="caution">
    <text evidence="1">The sequence shown here is derived from an EMBL/GenBank/DDBJ whole genome shotgun (WGS) entry which is preliminary data.</text>
</comment>
<evidence type="ECO:0000313" key="2">
    <source>
        <dbReference type="Proteomes" id="UP000823771"/>
    </source>
</evidence>